<evidence type="ECO:0000313" key="2">
    <source>
        <dbReference type="Proteomes" id="UP000001600"/>
    </source>
</evidence>
<dbReference type="RefSeq" id="WP_012651389.1">
    <property type="nucleotide sequence ID" value="NC_011985.1"/>
</dbReference>
<sequence length="142" mass="15813">MRVSKEVEGPSLVDVLAFTMIENTDDVARVERSAAERMAAVRGWYGWRVQSVDIAEDTDELVRLTVNAEPVGAGYRPDPVKYEFLVGSNNRRRSARFDAFLHACGIIGQIDEDRELVGRYFSTRNRGRTAGDFGSLINALSA</sequence>
<dbReference type="KEGG" id="ara:Arad_2288"/>
<dbReference type="EMBL" id="CP000628">
    <property type="protein sequence ID" value="ACM26511.1"/>
    <property type="molecule type" value="Genomic_DNA"/>
</dbReference>
<dbReference type="HOGENOM" id="CLU_1853623_0_0_5"/>
<proteinExistence type="predicted"/>
<dbReference type="STRING" id="311403.Arad_2288"/>
<dbReference type="Proteomes" id="UP000001600">
    <property type="component" value="Chromosome 1"/>
</dbReference>
<dbReference type="AlphaFoldDB" id="B9JF20"/>
<reference evidence="1 2" key="1">
    <citation type="journal article" date="2009" name="J. Bacteriol.">
        <title>Genome sequences of three Agrobacterium biovars help elucidate the evolution of multichromosome genomes in bacteria.</title>
        <authorList>
            <person name="Slater S.C."/>
            <person name="Goldman B.S."/>
            <person name="Goodner B."/>
            <person name="Setubal J.C."/>
            <person name="Farrand S.K."/>
            <person name="Nester E.W."/>
            <person name="Burr T.J."/>
            <person name="Banta L."/>
            <person name="Dickerman A.W."/>
            <person name="Paulsen I."/>
            <person name="Otten L."/>
            <person name="Suen G."/>
            <person name="Welch R."/>
            <person name="Almeida N.F."/>
            <person name="Arnold F."/>
            <person name="Burton O.T."/>
            <person name="Du Z."/>
            <person name="Ewing A."/>
            <person name="Godsy E."/>
            <person name="Heisel S."/>
            <person name="Houmiel K.L."/>
            <person name="Jhaveri J."/>
            <person name="Lu J."/>
            <person name="Miller N.M."/>
            <person name="Norton S."/>
            <person name="Chen Q."/>
            <person name="Phoolcharoen W."/>
            <person name="Ohlin V."/>
            <person name="Ondrusek D."/>
            <person name="Pride N."/>
            <person name="Stricklin S.L."/>
            <person name="Sun J."/>
            <person name="Wheeler C."/>
            <person name="Wilson L."/>
            <person name="Zhu H."/>
            <person name="Wood D.W."/>
        </authorList>
    </citation>
    <scope>NUCLEOTIDE SEQUENCE [LARGE SCALE GENOMIC DNA]</scope>
    <source>
        <strain evidence="2">K84 / ATCC BAA-868</strain>
    </source>
</reference>
<evidence type="ECO:0000313" key="1">
    <source>
        <dbReference type="EMBL" id="ACM26511.1"/>
    </source>
</evidence>
<protein>
    <submittedName>
        <fullName evidence="1">Uncharacterized protein</fullName>
    </submittedName>
</protein>
<organism evidence="1 2">
    <name type="scientific">Rhizobium rhizogenes (strain K84 / ATCC BAA-868)</name>
    <name type="common">Agrobacterium radiobacter</name>
    <dbReference type="NCBI Taxonomy" id="311403"/>
    <lineage>
        <taxon>Bacteria</taxon>
        <taxon>Pseudomonadati</taxon>
        <taxon>Pseudomonadota</taxon>
        <taxon>Alphaproteobacteria</taxon>
        <taxon>Hyphomicrobiales</taxon>
        <taxon>Rhizobiaceae</taxon>
        <taxon>Rhizobium/Agrobacterium group</taxon>
        <taxon>Rhizobium</taxon>
    </lineage>
</organism>
<name>B9JF20_RHIR8</name>
<gene>
    <name evidence="1" type="ordered locus">Arad_2288</name>
</gene>
<dbReference type="eggNOG" id="ENOG5032JG4">
    <property type="taxonomic scope" value="Bacteria"/>
</dbReference>
<accession>B9JF20</accession>